<keyword evidence="1" id="KW-0732">Signal</keyword>
<evidence type="ECO:0000313" key="3">
    <source>
        <dbReference type="Proteomes" id="UP001419268"/>
    </source>
</evidence>
<name>A0AAP0PFJ2_9MAGN</name>
<dbReference type="AlphaFoldDB" id="A0AAP0PFJ2"/>
<reference evidence="2 3" key="1">
    <citation type="submission" date="2024-01" db="EMBL/GenBank/DDBJ databases">
        <title>Genome assemblies of Stephania.</title>
        <authorList>
            <person name="Yang L."/>
        </authorList>
    </citation>
    <scope>NUCLEOTIDE SEQUENCE [LARGE SCALE GENOMIC DNA]</scope>
    <source>
        <strain evidence="2">JXDWG</strain>
        <tissue evidence="2">Leaf</tissue>
    </source>
</reference>
<evidence type="ECO:0000313" key="2">
    <source>
        <dbReference type="EMBL" id="KAK9141054.1"/>
    </source>
</evidence>
<accession>A0AAP0PFJ2</accession>
<sequence length="96" mass="9658">MSSGAAASSSLKSFIILGILLLGFLAFASEARVGVTTATAVAAAAADVAHDPSLGEQKINIGGEQAEIRHERKLGFFSNLGNGLLCVAKGAVGLKC</sequence>
<keyword evidence="3" id="KW-1185">Reference proteome</keyword>
<organism evidence="2 3">
    <name type="scientific">Stephania cephalantha</name>
    <dbReference type="NCBI Taxonomy" id="152367"/>
    <lineage>
        <taxon>Eukaryota</taxon>
        <taxon>Viridiplantae</taxon>
        <taxon>Streptophyta</taxon>
        <taxon>Embryophyta</taxon>
        <taxon>Tracheophyta</taxon>
        <taxon>Spermatophyta</taxon>
        <taxon>Magnoliopsida</taxon>
        <taxon>Ranunculales</taxon>
        <taxon>Menispermaceae</taxon>
        <taxon>Menispermoideae</taxon>
        <taxon>Cissampelideae</taxon>
        <taxon>Stephania</taxon>
    </lineage>
</organism>
<dbReference type="EMBL" id="JBBNAG010000004">
    <property type="protein sequence ID" value="KAK9141054.1"/>
    <property type="molecule type" value="Genomic_DNA"/>
</dbReference>
<evidence type="ECO:0000256" key="1">
    <source>
        <dbReference type="SAM" id="SignalP"/>
    </source>
</evidence>
<proteinExistence type="predicted"/>
<protein>
    <submittedName>
        <fullName evidence="2">Uncharacterized protein</fullName>
    </submittedName>
</protein>
<dbReference type="Proteomes" id="UP001419268">
    <property type="component" value="Unassembled WGS sequence"/>
</dbReference>
<comment type="caution">
    <text evidence="2">The sequence shown here is derived from an EMBL/GenBank/DDBJ whole genome shotgun (WGS) entry which is preliminary data.</text>
</comment>
<feature type="signal peptide" evidence="1">
    <location>
        <begin position="1"/>
        <end position="31"/>
    </location>
</feature>
<feature type="chain" id="PRO_5042991602" evidence="1">
    <location>
        <begin position="32"/>
        <end position="96"/>
    </location>
</feature>
<gene>
    <name evidence="2" type="ORF">Scep_010735</name>
</gene>